<name>A0A8X6IXW8_9ARAC</name>
<protein>
    <submittedName>
        <fullName evidence="1">Uncharacterized protein</fullName>
    </submittedName>
</protein>
<reference evidence="1" key="1">
    <citation type="submission" date="2020-08" db="EMBL/GenBank/DDBJ databases">
        <title>Multicomponent nature underlies the extraordinary mechanical properties of spider dragline silk.</title>
        <authorList>
            <person name="Kono N."/>
            <person name="Nakamura H."/>
            <person name="Mori M."/>
            <person name="Yoshida Y."/>
            <person name="Ohtoshi R."/>
            <person name="Malay A.D."/>
            <person name="Moran D.A.P."/>
            <person name="Tomita M."/>
            <person name="Numata K."/>
            <person name="Arakawa K."/>
        </authorList>
    </citation>
    <scope>NUCLEOTIDE SEQUENCE</scope>
</reference>
<dbReference type="Proteomes" id="UP000886998">
    <property type="component" value="Unassembled WGS sequence"/>
</dbReference>
<dbReference type="OrthoDB" id="6437987at2759"/>
<dbReference type="AlphaFoldDB" id="A0A8X6IXW8"/>
<proteinExistence type="predicted"/>
<keyword evidence="2" id="KW-1185">Reference proteome</keyword>
<evidence type="ECO:0000313" key="2">
    <source>
        <dbReference type="Proteomes" id="UP000886998"/>
    </source>
</evidence>
<dbReference type="EMBL" id="BMAV01028050">
    <property type="protein sequence ID" value="GFS64555.1"/>
    <property type="molecule type" value="Genomic_DNA"/>
</dbReference>
<sequence>MTHEYCDCCKVPVGMFINHHDEYDKIRLYKGFGPHWRWMKDPRGKLEFHPPVNVYPAKYQCYSTRFSQSLNLSQDPDYGRLEDMTLRLNSYGPKTV</sequence>
<comment type="caution">
    <text evidence="1">The sequence shown here is derived from an EMBL/GenBank/DDBJ whole genome shotgun (WGS) entry which is preliminary data.</text>
</comment>
<gene>
    <name evidence="1" type="primary">AVEN_41775_1</name>
    <name evidence="1" type="ORF">TNIN_264001</name>
</gene>
<organism evidence="1 2">
    <name type="scientific">Trichonephila inaurata madagascariensis</name>
    <dbReference type="NCBI Taxonomy" id="2747483"/>
    <lineage>
        <taxon>Eukaryota</taxon>
        <taxon>Metazoa</taxon>
        <taxon>Ecdysozoa</taxon>
        <taxon>Arthropoda</taxon>
        <taxon>Chelicerata</taxon>
        <taxon>Arachnida</taxon>
        <taxon>Araneae</taxon>
        <taxon>Araneomorphae</taxon>
        <taxon>Entelegynae</taxon>
        <taxon>Araneoidea</taxon>
        <taxon>Nephilidae</taxon>
        <taxon>Trichonephila</taxon>
        <taxon>Trichonephila inaurata</taxon>
    </lineage>
</organism>
<accession>A0A8X6IXW8</accession>
<evidence type="ECO:0000313" key="1">
    <source>
        <dbReference type="EMBL" id="GFS64555.1"/>
    </source>
</evidence>